<reference evidence="1 2" key="1">
    <citation type="journal article" date="2016" name="Nat. Commun.">
        <title>Thousands of microbial genomes shed light on interconnected biogeochemical processes in an aquifer system.</title>
        <authorList>
            <person name="Anantharaman K."/>
            <person name="Brown C.T."/>
            <person name="Hug L.A."/>
            <person name="Sharon I."/>
            <person name="Castelle C.J."/>
            <person name="Probst A.J."/>
            <person name="Thomas B.C."/>
            <person name="Singh A."/>
            <person name="Wilkins M.J."/>
            <person name="Karaoz U."/>
            <person name="Brodie E.L."/>
            <person name="Williams K.H."/>
            <person name="Hubbard S.S."/>
            <person name="Banfield J.F."/>
        </authorList>
    </citation>
    <scope>NUCLEOTIDE SEQUENCE [LARGE SCALE GENOMIC DNA]</scope>
</reference>
<organism evidence="1 2">
    <name type="scientific">Candidatus Nomurabacteria bacterium RIFCSPLOWO2_01_FULL_40_18</name>
    <dbReference type="NCBI Taxonomy" id="1801773"/>
    <lineage>
        <taxon>Bacteria</taxon>
        <taxon>Candidatus Nomuraibacteriota</taxon>
    </lineage>
</organism>
<dbReference type="EMBL" id="MFUX01000037">
    <property type="protein sequence ID" value="OGI93859.1"/>
    <property type="molecule type" value="Genomic_DNA"/>
</dbReference>
<comment type="caution">
    <text evidence="1">The sequence shown here is derived from an EMBL/GenBank/DDBJ whole genome shotgun (WGS) entry which is preliminary data.</text>
</comment>
<accession>A0A1F6XI20</accession>
<dbReference type="STRING" id="1801773.A3A03_02010"/>
<proteinExistence type="predicted"/>
<evidence type="ECO:0000313" key="1">
    <source>
        <dbReference type="EMBL" id="OGI93859.1"/>
    </source>
</evidence>
<protein>
    <submittedName>
        <fullName evidence="1">Uncharacterized protein</fullName>
    </submittedName>
</protein>
<gene>
    <name evidence="1" type="ORF">A3A03_02010</name>
</gene>
<dbReference type="Proteomes" id="UP000176629">
    <property type="component" value="Unassembled WGS sequence"/>
</dbReference>
<sequence length="102" mass="12095">MKKTFFIKYLDYRTGLRFVIFDGGGSHCIEHNKEKQPGDEVFAKGFESLLALQRRLKELYPERNFLGHGNEITAGEIHFTYLFQDILRLAERVKRKYPKKKK</sequence>
<dbReference type="AlphaFoldDB" id="A0A1F6XI20"/>
<name>A0A1F6XI20_9BACT</name>
<evidence type="ECO:0000313" key="2">
    <source>
        <dbReference type="Proteomes" id="UP000176629"/>
    </source>
</evidence>